<reference evidence="4 5" key="1">
    <citation type="submission" date="2013-03" db="EMBL/GenBank/DDBJ databases">
        <title>The Genome Sequence of Capronia epimyces CBS 606.96.</title>
        <authorList>
            <consortium name="The Broad Institute Genomics Platform"/>
            <person name="Cuomo C."/>
            <person name="de Hoog S."/>
            <person name="Gorbushina A."/>
            <person name="Walker B."/>
            <person name="Young S.K."/>
            <person name="Zeng Q."/>
            <person name="Gargeya S."/>
            <person name="Fitzgerald M."/>
            <person name="Haas B."/>
            <person name="Abouelleil A."/>
            <person name="Allen A.W."/>
            <person name="Alvarado L."/>
            <person name="Arachchi H.M."/>
            <person name="Berlin A.M."/>
            <person name="Chapman S.B."/>
            <person name="Gainer-Dewar J."/>
            <person name="Goldberg J."/>
            <person name="Griggs A."/>
            <person name="Gujja S."/>
            <person name="Hansen M."/>
            <person name="Howarth C."/>
            <person name="Imamovic A."/>
            <person name="Ireland A."/>
            <person name="Larimer J."/>
            <person name="McCowan C."/>
            <person name="Murphy C."/>
            <person name="Pearson M."/>
            <person name="Poon T.W."/>
            <person name="Priest M."/>
            <person name="Roberts A."/>
            <person name="Saif S."/>
            <person name="Shea T."/>
            <person name="Sisk P."/>
            <person name="Sykes S."/>
            <person name="Wortman J."/>
            <person name="Nusbaum C."/>
            <person name="Birren B."/>
        </authorList>
    </citation>
    <scope>NUCLEOTIDE SEQUENCE [LARGE SCALE GENOMIC DNA]</scope>
    <source>
        <strain evidence="4 5">CBS 606.96</strain>
    </source>
</reference>
<keyword evidence="5" id="KW-1185">Reference proteome</keyword>
<dbReference type="InterPro" id="IPR036291">
    <property type="entry name" value="NAD(P)-bd_dom_sf"/>
</dbReference>
<dbReference type="eggNOG" id="KOG0725">
    <property type="taxonomic scope" value="Eukaryota"/>
</dbReference>
<dbReference type="OrthoDB" id="5840532at2759"/>
<organism evidence="4 5">
    <name type="scientific">Capronia epimyces CBS 606.96</name>
    <dbReference type="NCBI Taxonomy" id="1182542"/>
    <lineage>
        <taxon>Eukaryota</taxon>
        <taxon>Fungi</taxon>
        <taxon>Dikarya</taxon>
        <taxon>Ascomycota</taxon>
        <taxon>Pezizomycotina</taxon>
        <taxon>Eurotiomycetes</taxon>
        <taxon>Chaetothyriomycetidae</taxon>
        <taxon>Chaetothyriales</taxon>
        <taxon>Herpotrichiellaceae</taxon>
        <taxon>Capronia</taxon>
    </lineage>
</organism>
<accession>W9Y8V9</accession>
<comment type="caution">
    <text evidence="4">The sequence shown here is derived from an EMBL/GenBank/DDBJ whole genome shotgun (WGS) entry which is preliminary data.</text>
</comment>
<sequence length="202" mass="21417">MTGLGLRGVAFITGAGGALGRAMALQFARDGVRRIAGVDLSPQGLSDTAQALRTADPAVDFLPLAADISNEEQVATAFRSVIHRFGRVDYAVNNAAIAGPLGPTDTLAVDDLDRVQKINLRGTWLCEREELKHMATQEPLQTEGDRVPSRGSIVVVSSLLGIRAMPQNSLYTISKHAILGLVRTDALDYAAKGIRINAVCPG</sequence>
<evidence type="ECO:0008006" key="6">
    <source>
        <dbReference type="Google" id="ProtNLM"/>
    </source>
</evidence>
<keyword evidence="2" id="KW-0560">Oxidoreductase</keyword>
<dbReference type="PRINTS" id="PR00080">
    <property type="entry name" value="SDRFAMILY"/>
</dbReference>
<dbReference type="PRINTS" id="PR00081">
    <property type="entry name" value="GDHRDH"/>
</dbReference>
<proteinExistence type="inferred from homology"/>
<name>W9Y8V9_9EURO</name>
<dbReference type="SUPFAM" id="SSF51735">
    <property type="entry name" value="NAD(P)-binding Rossmann-fold domains"/>
    <property type="match status" value="1"/>
</dbReference>
<dbReference type="InterPro" id="IPR002347">
    <property type="entry name" value="SDR_fam"/>
</dbReference>
<evidence type="ECO:0000256" key="1">
    <source>
        <dbReference type="ARBA" id="ARBA00006484"/>
    </source>
</evidence>
<dbReference type="Gene3D" id="3.40.50.720">
    <property type="entry name" value="NAD(P)-binding Rossmann-like Domain"/>
    <property type="match status" value="1"/>
</dbReference>
<protein>
    <recommendedName>
        <fullName evidence="6">Glucose 1-dehydrogenase</fullName>
    </recommendedName>
</protein>
<dbReference type="CDD" id="cd05233">
    <property type="entry name" value="SDR_c"/>
    <property type="match status" value="1"/>
</dbReference>
<dbReference type="Pfam" id="PF00106">
    <property type="entry name" value="adh_short"/>
    <property type="match status" value="1"/>
</dbReference>
<evidence type="ECO:0000313" key="5">
    <source>
        <dbReference type="Proteomes" id="UP000019478"/>
    </source>
</evidence>
<dbReference type="RefSeq" id="XP_007730350.1">
    <property type="nucleotide sequence ID" value="XM_007732160.1"/>
</dbReference>
<evidence type="ECO:0000313" key="4">
    <source>
        <dbReference type="EMBL" id="EXJ88953.1"/>
    </source>
</evidence>
<dbReference type="GeneID" id="19166150"/>
<dbReference type="GO" id="GO:0016491">
    <property type="term" value="F:oxidoreductase activity"/>
    <property type="evidence" value="ECO:0007669"/>
    <property type="project" value="UniProtKB-KW"/>
</dbReference>
<dbReference type="PANTHER" id="PTHR24321">
    <property type="entry name" value="DEHYDROGENASES, SHORT CHAIN"/>
    <property type="match status" value="1"/>
</dbReference>
<dbReference type="PANTHER" id="PTHR24321:SF12">
    <property type="entry name" value="SHORT-CHAIN DEHYDROGENASE_REDUCTASE FAMILY, PUTATIVE (AFU_ORTHOLOGUE AFUA_5G14340)-RELATED"/>
    <property type="match status" value="1"/>
</dbReference>
<dbReference type="STRING" id="1182542.W9Y8V9"/>
<dbReference type="EMBL" id="AMGY01000002">
    <property type="protein sequence ID" value="EXJ88953.1"/>
    <property type="molecule type" value="Genomic_DNA"/>
</dbReference>
<dbReference type="AlphaFoldDB" id="W9Y8V9"/>
<evidence type="ECO:0000256" key="2">
    <source>
        <dbReference type="ARBA" id="ARBA00023002"/>
    </source>
</evidence>
<dbReference type="HOGENOM" id="CLU_010194_2_10_1"/>
<gene>
    <name evidence="4" type="ORF">A1O3_02017</name>
</gene>
<comment type="similarity">
    <text evidence="1 3">Belongs to the short-chain dehydrogenases/reductases (SDR) family.</text>
</comment>
<evidence type="ECO:0000256" key="3">
    <source>
        <dbReference type="RuleBase" id="RU000363"/>
    </source>
</evidence>
<dbReference type="Proteomes" id="UP000019478">
    <property type="component" value="Unassembled WGS sequence"/>
</dbReference>